<reference evidence="2" key="2">
    <citation type="submission" date="2020-10" db="EMBL/GenBank/DDBJ databases">
        <title>Enrichment of novel Verrucomicrobia, Bacteroidetes and Krumholzibacteria in an oxygen-limited, methane- and iron-fed bioreactor inoculated with Bothnian Sea sediments.</title>
        <authorList>
            <person name="Martins P.D."/>
            <person name="de Jong A."/>
            <person name="Lenstra W.K."/>
            <person name="van Helmond N.A.G.M."/>
            <person name="Slomp C.P."/>
            <person name="Jetten M.S.M."/>
            <person name="Welte C.U."/>
            <person name="Rasigraf O."/>
        </authorList>
    </citation>
    <scope>NUCLEOTIDE SEQUENCE</scope>
    <source>
        <strain evidence="2">MAG47</strain>
    </source>
</reference>
<comment type="caution">
    <text evidence="2">The sequence shown here is derived from an EMBL/GenBank/DDBJ whole genome shotgun (WGS) entry which is preliminary data.</text>
</comment>
<sequence>MSRWLDPIRSAPAHNDKTDLTDKTGSQKAPSVLISAAVIPFRRQPEQLSDWKPDTKPTPEDAELYAEALRLHGPMSYGMAMRVLGWGGTRAGQAEDALLQAGRISFNNLGRAVLKEGGSDGGS</sequence>
<proteinExistence type="predicted"/>
<organism evidence="2 3">
    <name type="scientific">Brucella anthropi</name>
    <name type="common">Ochrobactrum anthropi</name>
    <dbReference type="NCBI Taxonomy" id="529"/>
    <lineage>
        <taxon>Bacteria</taxon>
        <taxon>Pseudomonadati</taxon>
        <taxon>Pseudomonadota</taxon>
        <taxon>Alphaproteobacteria</taxon>
        <taxon>Hyphomicrobiales</taxon>
        <taxon>Brucellaceae</taxon>
        <taxon>Brucella/Ochrobactrum group</taxon>
        <taxon>Brucella</taxon>
    </lineage>
</organism>
<dbReference type="AlphaFoldDB" id="A0A7V8BA38"/>
<dbReference type="Proteomes" id="UP000642265">
    <property type="component" value="Unassembled WGS sequence"/>
</dbReference>
<protein>
    <submittedName>
        <fullName evidence="2">Uncharacterized protein</fullName>
    </submittedName>
</protein>
<accession>A0A7V8BA38</accession>
<reference evidence="2" key="1">
    <citation type="submission" date="2020-09" db="EMBL/GenBank/DDBJ databases">
        <authorList>
            <person name="Dalcin Martins P."/>
        </authorList>
    </citation>
    <scope>NUCLEOTIDE SEQUENCE</scope>
    <source>
        <strain evidence="2">MAG47</strain>
    </source>
</reference>
<gene>
    <name evidence="2" type="ORF">IH622_19335</name>
</gene>
<feature type="region of interest" description="Disordered" evidence="1">
    <location>
        <begin position="1"/>
        <end position="29"/>
    </location>
</feature>
<dbReference type="EMBL" id="JACZKO010000048">
    <property type="protein sequence ID" value="MBE0562951.1"/>
    <property type="molecule type" value="Genomic_DNA"/>
</dbReference>
<evidence type="ECO:0000256" key="1">
    <source>
        <dbReference type="SAM" id="MobiDB-lite"/>
    </source>
</evidence>
<name>A0A7V8BA38_BRUAN</name>
<evidence type="ECO:0000313" key="3">
    <source>
        <dbReference type="Proteomes" id="UP000642265"/>
    </source>
</evidence>
<evidence type="ECO:0000313" key="2">
    <source>
        <dbReference type="EMBL" id="MBE0562951.1"/>
    </source>
</evidence>